<gene>
    <name evidence="4" type="ORF">URODEC1_LOCUS12362</name>
</gene>
<evidence type="ECO:0000256" key="1">
    <source>
        <dbReference type="PROSITE-ProRule" id="PRU00042"/>
    </source>
</evidence>
<proteinExistence type="predicted"/>
<dbReference type="InterPro" id="IPR013087">
    <property type="entry name" value="Znf_C2H2_type"/>
</dbReference>
<keyword evidence="1" id="KW-0863">Zinc-finger</keyword>
<dbReference type="AlphaFoldDB" id="A0ABC8WC21"/>
<feature type="compositionally biased region" description="Low complexity" evidence="2">
    <location>
        <begin position="38"/>
        <end position="59"/>
    </location>
</feature>
<feature type="compositionally biased region" description="Basic residues" evidence="2">
    <location>
        <begin position="22"/>
        <end position="37"/>
    </location>
</feature>
<keyword evidence="1" id="KW-0479">Metal-binding</keyword>
<keyword evidence="5" id="KW-1185">Reference proteome</keyword>
<dbReference type="PROSITE" id="PS00028">
    <property type="entry name" value="ZINC_FINGER_C2H2_1"/>
    <property type="match status" value="1"/>
</dbReference>
<feature type="domain" description="C2H2-type" evidence="3">
    <location>
        <begin position="10"/>
        <end position="37"/>
    </location>
</feature>
<dbReference type="SUPFAM" id="SSF57667">
    <property type="entry name" value="beta-beta-alpha zinc fingers"/>
    <property type="match status" value="1"/>
</dbReference>
<reference evidence="4" key="1">
    <citation type="submission" date="2024-10" db="EMBL/GenBank/DDBJ databases">
        <authorList>
            <person name="Ryan C."/>
        </authorList>
    </citation>
    <scope>NUCLEOTIDE SEQUENCE [LARGE SCALE GENOMIC DNA]</scope>
</reference>
<organism evidence="4 5">
    <name type="scientific">Urochloa decumbens</name>
    <dbReference type="NCBI Taxonomy" id="240449"/>
    <lineage>
        <taxon>Eukaryota</taxon>
        <taxon>Viridiplantae</taxon>
        <taxon>Streptophyta</taxon>
        <taxon>Embryophyta</taxon>
        <taxon>Tracheophyta</taxon>
        <taxon>Spermatophyta</taxon>
        <taxon>Magnoliopsida</taxon>
        <taxon>Liliopsida</taxon>
        <taxon>Poales</taxon>
        <taxon>Poaceae</taxon>
        <taxon>PACMAD clade</taxon>
        <taxon>Panicoideae</taxon>
        <taxon>Panicodae</taxon>
        <taxon>Paniceae</taxon>
        <taxon>Melinidinae</taxon>
        <taxon>Urochloa</taxon>
    </lineage>
</organism>
<sequence>MDGASGNEVFECEYCQRKFRSRRSRGGHLKAHSHLRASRQAAASAQNPPRQQQPNTSQQQLSVAVSLLALPAPDTNSELVTVPLETAQDSTPVVLFRCCCGAIEKIPRFKDELMERGTYEGGCYTLDCRHQHRPSEEIQPLTLLPPPAENAAKATSLDADEESEENIDLTLRI</sequence>
<accession>A0ABC8WC21</accession>
<feature type="compositionally biased region" description="Acidic residues" evidence="2">
    <location>
        <begin position="158"/>
        <end position="167"/>
    </location>
</feature>
<dbReference type="Proteomes" id="UP001497457">
    <property type="component" value="Chromosome 12b"/>
</dbReference>
<dbReference type="Gene3D" id="3.30.160.60">
    <property type="entry name" value="Classic Zinc Finger"/>
    <property type="match status" value="1"/>
</dbReference>
<keyword evidence="1" id="KW-0862">Zinc</keyword>
<feature type="region of interest" description="Disordered" evidence="2">
    <location>
        <begin position="138"/>
        <end position="173"/>
    </location>
</feature>
<evidence type="ECO:0000259" key="3">
    <source>
        <dbReference type="PROSITE" id="PS50157"/>
    </source>
</evidence>
<evidence type="ECO:0000256" key="2">
    <source>
        <dbReference type="SAM" id="MobiDB-lite"/>
    </source>
</evidence>
<dbReference type="PROSITE" id="PS50157">
    <property type="entry name" value="ZINC_FINGER_C2H2_2"/>
    <property type="match status" value="1"/>
</dbReference>
<protein>
    <recommendedName>
        <fullName evidence="3">C2H2-type domain-containing protein</fullName>
    </recommendedName>
</protein>
<dbReference type="EMBL" id="OZ075122">
    <property type="protein sequence ID" value="CAL4907047.1"/>
    <property type="molecule type" value="Genomic_DNA"/>
</dbReference>
<evidence type="ECO:0000313" key="5">
    <source>
        <dbReference type="Proteomes" id="UP001497457"/>
    </source>
</evidence>
<name>A0ABC8WC21_9POAL</name>
<dbReference type="GO" id="GO:0008270">
    <property type="term" value="F:zinc ion binding"/>
    <property type="evidence" value="ECO:0007669"/>
    <property type="project" value="UniProtKB-KW"/>
</dbReference>
<dbReference type="InterPro" id="IPR036236">
    <property type="entry name" value="Znf_C2H2_sf"/>
</dbReference>
<evidence type="ECO:0000313" key="4">
    <source>
        <dbReference type="EMBL" id="CAL4907047.1"/>
    </source>
</evidence>
<feature type="region of interest" description="Disordered" evidence="2">
    <location>
        <begin position="22"/>
        <end position="59"/>
    </location>
</feature>